<reference evidence="7" key="1">
    <citation type="submission" date="2010-06" db="EMBL/GenBank/DDBJ databases">
        <authorList>
            <person name="Muzny D."/>
            <person name="Qin X."/>
            <person name="Buhay C."/>
            <person name="Dugan-Rocha S."/>
            <person name="Ding Y."/>
            <person name="Chen G."/>
            <person name="Hawes A."/>
            <person name="Holder M."/>
            <person name="Jhangiani S."/>
            <person name="Johnson A."/>
            <person name="Khan Z."/>
            <person name="Li Z."/>
            <person name="Liu W."/>
            <person name="Liu X."/>
            <person name="Perez L."/>
            <person name="Shen H."/>
            <person name="Wang Q."/>
            <person name="Watt J."/>
            <person name="Xi L."/>
            <person name="Xin Y."/>
            <person name="Zhou J."/>
            <person name="Deng J."/>
            <person name="Jiang H."/>
            <person name="Liu Y."/>
            <person name="Qu J."/>
            <person name="Song X.-Z."/>
            <person name="Zhang L."/>
            <person name="Villasana D."/>
            <person name="Johnson A."/>
            <person name="Liu J."/>
            <person name="Liyanage D."/>
            <person name="Lorensuhewa L."/>
            <person name="Robinson T."/>
            <person name="Song A."/>
            <person name="Song B.-B."/>
            <person name="Dinh H."/>
            <person name="Thornton R."/>
            <person name="Coyle M."/>
            <person name="Francisco L."/>
            <person name="Jackson L."/>
            <person name="Javaid M."/>
            <person name="Korchina V."/>
            <person name="Kovar C."/>
            <person name="Mata R."/>
            <person name="Mathew T."/>
            <person name="Ngo R."/>
            <person name="Nguyen L."/>
            <person name="Nguyen N."/>
            <person name="Okwuonu G."/>
            <person name="Ongeri F."/>
            <person name="Pham C."/>
            <person name="Simmons D."/>
            <person name="Wilczek-Boney K."/>
            <person name="Hale W."/>
            <person name="Jakkamsetti A."/>
            <person name="Pham P."/>
            <person name="Ruth R."/>
            <person name="San Lucas F."/>
            <person name="Warren J."/>
            <person name="Zhang J."/>
            <person name="Zhao Z."/>
            <person name="Zhou C."/>
            <person name="Zhu D."/>
            <person name="Lee S."/>
            <person name="Bess C."/>
            <person name="Blankenburg K."/>
            <person name="Forbes L."/>
            <person name="Fu Q."/>
            <person name="Gubbala S."/>
            <person name="Hirani K."/>
            <person name="Jayaseelan J.C."/>
            <person name="Lara F."/>
            <person name="Munidasa M."/>
            <person name="Palculict T."/>
            <person name="Patil S."/>
            <person name="Pu L.-L."/>
            <person name="Saada N."/>
            <person name="Tang L."/>
            <person name="Weissenberger G."/>
            <person name="Zhu Y."/>
            <person name="Hemphill L."/>
            <person name="Shang Y."/>
            <person name="Youmans B."/>
            <person name="Ayvaz T."/>
            <person name="Ross M."/>
            <person name="Santibanez J."/>
            <person name="Aqrawi P."/>
            <person name="Gross S."/>
            <person name="Joshi V."/>
            <person name="Fowler G."/>
            <person name="Nazareth L."/>
            <person name="Reid J."/>
            <person name="Worley K."/>
            <person name="Petrosino J."/>
            <person name="Highlander S."/>
            <person name="Gibbs R."/>
        </authorList>
    </citation>
    <scope>NUCLEOTIDE SEQUENCE [LARGE SCALE GENOMIC DNA]</scope>
    <source>
        <strain evidence="7">DSM 20601</strain>
    </source>
</reference>
<dbReference type="eggNOG" id="COG2240">
    <property type="taxonomic scope" value="Bacteria"/>
</dbReference>
<dbReference type="PANTHER" id="PTHR10534:SF2">
    <property type="entry name" value="PYRIDOXAL KINASE"/>
    <property type="match status" value="1"/>
</dbReference>
<dbReference type="SUPFAM" id="SSF53613">
    <property type="entry name" value="Ribokinase-like"/>
    <property type="match status" value="1"/>
</dbReference>
<dbReference type="InterPro" id="IPR029056">
    <property type="entry name" value="Ribokinase-like"/>
</dbReference>
<evidence type="ECO:0000256" key="5">
    <source>
        <dbReference type="ARBA" id="ARBA00022840"/>
    </source>
</evidence>
<dbReference type="EMBL" id="ACCR02000003">
    <property type="protein sequence ID" value="EFI84178.1"/>
    <property type="molecule type" value="Genomic_DNA"/>
</dbReference>
<evidence type="ECO:0000256" key="4">
    <source>
        <dbReference type="ARBA" id="ARBA00022777"/>
    </source>
</evidence>
<dbReference type="NCBIfam" id="NF005491">
    <property type="entry name" value="PRK07105.1"/>
    <property type="match status" value="1"/>
</dbReference>
<dbReference type="Proteomes" id="UP000010119">
    <property type="component" value="Unassembled WGS sequence"/>
</dbReference>
<evidence type="ECO:0000256" key="1">
    <source>
        <dbReference type="ARBA" id="ARBA00012104"/>
    </source>
</evidence>
<evidence type="ECO:0000313" key="8">
    <source>
        <dbReference type="Proteomes" id="UP000010119"/>
    </source>
</evidence>
<dbReference type="PANTHER" id="PTHR10534">
    <property type="entry name" value="PYRIDOXAL KINASE"/>
    <property type="match status" value="1"/>
</dbReference>
<keyword evidence="4 7" id="KW-0418">Kinase</keyword>
<evidence type="ECO:0000313" key="7">
    <source>
        <dbReference type="EMBL" id="EFI84178.1"/>
    </source>
</evidence>
<dbReference type="InterPro" id="IPR004625">
    <property type="entry name" value="PyrdxlKinase"/>
</dbReference>
<dbReference type="STRING" id="525367.HMPREF0556_10731"/>
<name>D7UWX0_LISGR</name>
<dbReference type="Gene3D" id="3.40.1190.20">
    <property type="match status" value="1"/>
</dbReference>
<dbReference type="GO" id="GO:0008478">
    <property type="term" value="F:pyridoxal kinase activity"/>
    <property type="evidence" value="ECO:0007669"/>
    <property type="project" value="UniProtKB-EC"/>
</dbReference>
<feature type="domain" description="Pyridoxamine kinase/Phosphomethylpyrimidine kinase" evidence="6">
    <location>
        <begin position="74"/>
        <end position="259"/>
    </location>
</feature>
<proteinExistence type="predicted"/>
<sequence length="288" mass="31624">MRLEGDIKMKKVLIAHDLSGVGKVALGIAMPVLSAMGIEVSVLPTAVLSTHTGFAGNSYLSLTEEMKKMIAHWKSLDIRFDAIYTGYLGERAQIELLAEAKEALLNENGFLLVDPVMADRGQLYRGFDAAYVKEMEKLVAQADVIVPNLTETSLLIGEAYNPTLSRSELLLDFQALFRLGPKNVIITGTERGPDIGASFMSQSEARLSHEFAPKVPGHYFGTGDLFASIVTGALVHGASLQEAVALAINFTSKIIESTYEEVEDVRYGIQFEPFLPELSMRMMRLAYR</sequence>
<dbReference type="GO" id="GO:0005524">
    <property type="term" value="F:ATP binding"/>
    <property type="evidence" value="ECO:0007669"/>
    <property type="project" value="UniProtKB-KW"/>
</dbReference>
<dbReference type="Pfam" id="PF08543">
    <property type="entry name" value="Phos_pyr_kin"/>
    <property type="match status" value="1"/>
</dbReference>
<dbReference type="CDD" id="cd01173">
    <property type="entry name" value="pyridoxal_pyridoxamine_kinase"/>
    <property type="match status" value="1"/>
</dbReference>
<evidence type="ECO:0000256" key="3">
    <source>
        <dbReference type="ARBA" id="ARBA00022741"/>
    </source>
</evidence>
<dbReference type="HOGENOM" id="CLU_046496_2_0_9"/>
<keyword evidence="2" id="KW-0808">Transferase</keyword>
<keyword evidence="5" id="KW-0067">ATP-binding</keyword>
<evidence type="ECO:0000256" key="2">
    <source>
        <dbReference type="ARBA" id="ARBA00022679"/>
    </source>
</evidence>
<dbReference type="AlphaFoldDB" id="D7UWX0"/>
<organism evidence="7 8">
    <name type="scientific">Listeria grayi DSM 20601</name>
    <dbReference type="NCBI Taxonomy" id="525367"/>
    <lineage>
        <taxon>Bacteria</taxon>
        <taxon>Bacillati</taxon>
        <taxon>Bacillota</taxon>
        <taxon>Bacilli</taxon>
        <taxon>Bacillales</taxon>
        <taxon>Listeriaceae</taxon>
        <taxon>Listeria</taxon>
    </lineage>
</organism>
<evidence type="ECO:0000259" key="6">
    <source>
        <dbReference type="Pfam" id="PF08543"/>
    </source>
</evidence>
<comment type="caution">
    <text evidence="7">The sequence shown here is derived from an EMBL/GenBank/DDBJ whole genome shotgun (WGS) entry which is preliminary data.</text>
</comment>
<keyword evidence="3" id="KW-0547">Nucleotide-binding</keyword>
<protein>
    <recommendedName>
        <fullName evidence="1">pyridoxal kinase</fullName>
        <ecNumber evidence="1">2.7.1.35</ecNumber>
    </recommendedName>
</protein>
<dbReference type="InterPro" id="IPR013749">
    <property type="entry name" value="PM/HMP-P_kinase-1"/>
</dbReference>
<dbReference type="GO" id="GO:0005829">
    <property type="term" value="C:cytosol"/>
    <property type="evidence" value="ECO:0007669"/>
    <property type="project" value="TreeGrafter"/>
</dbReference>
<dbReference type="EC" id="2.7.1.35" evidence="1"/>
<keyword evidence="8" id="KW-1185">Reference proteome</keyword>
<dbReference type="GO" id="GO:0009443">
    <property type="term" value="P:pyridoxal 5'-phosphate salvage"/>
    <property type="evidence" value="ECO:0007669"/>
    <property type="project" value="InterPro"/>
</dbReference>
<gene>
    <name evidence="7" type="ORF">HMPREF0556_10731</name>
</gene>
<accession>D7UWX0</accession>